<reference evidence="4" key="1">
    <citation type="journal article" date="2020" name="New Phytol.">
        <title>Comparative genomics reveals dynamic genome evolution in host specialist ectomycorrhizal fungi.</title>
        <authorList>
            <person name="Lofgren L.A."/>
            <person name="Nguyen N.H."/>
            <person name="Vilgalys R."/>
            <person name="Ruytinx J."/>
            <person name="Liao H.L."/>
            <person name="Branco S."/>
            <person name="Kuo A."/>
            <person name="LaButti K."/>
            <person name="Lipzen A."/>
            <person name="Andreopoulos W."/>
            <person name="Pangilinan J."/>
            <person name="Riley R."/>
            <person name="Hundley H."/>
            <person name="Na H."/>
            <person name="Barry K."/>
            <person name="Grigoriev I.V."/>
            <person name="Stajich J.E."/>
            <person name="Kennedy P.G."/>
        </authorList>
    </citation>
    <scope>NUCLEOTIDE SEQUENCE</scope>
    <source>
        <strain evidence="4">DOB743</strain>
    </source>
</reference>
<comment type="caution">
    <text evidence="4">The sequence shown here is derived from an EMBL/GenBank/DDBJ whole genome shotgun (WGS) entry which is preliminary data.</text>
</comment>
<feature type="domain" description="DUF6570" evidence="3">
    <location>
        <begin position="181"/>
        <end position="328"/>
    </location>
</feature>
<evidence type="ECO:0000256" key="1">
    <source>
        <dbReference type="SAM" id="MobiDB-lite"/>
    </source>
</evidence>
<name>A0A9P6ZHI4_9AGAM</name>
<dbReference type="InterPro" id="IPR046700">
    <property type="entry name" value="DUF6570"/>
</dbReference>
<dbReference type="Pfam" id="PF20209">
    <property type="entry name" value="DUF6570"/>
    <property type="match status" value="1"/>
</dbReference>
<evidence type="ECO:0008006" key="6">
    <source>
        <dbReference type="Google" id="ProtNLM"/>
    </source>
</evidence>
<evidence type="ECO:0000259" key="3">
    <source>
        <dbReference type="Pfam" id="PF20209"/>
    </source>
</evidence>
<evidence type="ECO:0000313" key="5">
    <source>
        <dbReference type="Proteomes" id="UP000714275"/>
    </source>
</evidence>
<feature type="region of interest" description="Disordered" evidence="1">
    <location>
        <begin position="54"/>
        <end position="77"/>
    </location>
</feature>
<evidence type="ECO:0000259" key="2">
    <source>
        <dbReference type="Pfam" id="PF14214"/>
    </source>
</evidence>
<evidence type="ECO:0000313" key="4">
    <source>
        <dbReference type="EMBL" id="KAG1766496.1"/>
    </source>
</evidence>
<dbReference type="Pfam" id="PF14214">
    <property type="entry name" value="Helitron_like_N"/>
    <property type="match status" value="1"/>
</dbReference>
<dbReference type="Proteomes" id="UP000714275">
    <property type="component" value="Unassembled WGS sequence"/>
</dbReference>
<sequence>MKEIITAAGEGAFTYLQCWRRDLLLAAVQASAVLQATVKEAYLRKEQRVSSETVRNLKHTRLHDPSEEVGATDASSNNEAYLSLPSEDLKSRCLASFIDRTGNAGTHQVVCLVCASEVFVVSTEEVALSDIPESHLLIPSVRHPAQRLTDGLLLHPSVVTVVDGLPHGHVCSWCLQDLRAHKLPKFALANGLWVGKIPSELAILTLPERLLIGLYFPVSFIVKLYPQKKGSRNWDTSAMNSGLRGNVSTYQLNTADVAAMVEGRLLPHTPDLLPATIGITIIGPQNLPARNLPPFLTVSRNRVKQALIFLKRENSLYSDISISDAHLDLLPVDPVVPPQLLDVVKHSSDTHLLDQEREGYVVEDDDEDDSGDAHGGAFQTHAVMQGDVEVEDHPLAVLDPGIVPLCANGVIDVEASHLSNQDIFAHALSNIGNAVSDSYAVSHGGFVNEYERRDSEGHRSSGSPENPNHLLGAFPHLFPYVLEVGKKAYHDHEQAFAQLTPADLLEASQEESKKQLFSNPTIRSLKHHLSAVRSKVMGTDESRTKVRSYIWGMTMMKNPPSLWITINPTDTHDPVAQVFAGEEIDLDKFDFQAILEELFGIRVDEKRHIIRHEGIFGTVESYIGTVEAQGAPTADTMKQQLQSSAFQAQVADYISSNIRDHHDDVTVDSLSSLPRKKCISYSRPLDPRRPDFAHERQAVESSLVRAVQIHKCGRGCLKVQKGHLLCKRRAPFPLADNAWVNVDGEWGPKRTYAFMNNWNPTILLATRSNHDCKLITNGSETKHISWYISSYAVKRQQHSSNASALLAKTLAYHKQLESHNHDLNQLNKRLLQRCANSLSREQEFSAPEVMCYLMDWEDRYISHHFETIHWSSVMSLLKKTFPMLVQKRPIATLSSEGQPSVIADKSKDEVEYAVLEVHDGVMEPVILVIFIDEVPEVTRHIMSNIQYFHDCSEKAREHAEQGSYVHSTTFAHTELGDNVDECDSVIEAEFPDAELEITEDEILRVSDGVFSTRELVYSEVAMNIAEEHGVFVDDLPDNVLRKPASNARNVDLENYEMWQDHIEKLEACDIGATDNLNGDVGAVQNIDSGANLMNFEEASSVSPIATHPLSSPDCPEYLNEDQRVAFTIVANHLADHLAGKNPPQLLMQLHGQGGTGKTKLIHAITDLSEEAFFILGPPFLQAKVFLIRIHGSRDPL</sequence>
<keyword evidence="5" id="KW-1185">Reference proteome</keyword>
<dbReference type="EMBL" id="JABBWD010000095">
    <property type="protein sequence ID" value="KAG1766496.1"/>
    <property type="molecule type" value="Genomic_DNA"/>
</dbReference>
<gene>
    <name evidence="4" type="ORF">EV702DRAFT_1050664</name>
</gene>
<dbReference type="OrthoDB" id="3054702at2759"/>
<organism evidence="4 5">
    <name type="scientific">Suillus placidus</name>
    <dbReference type="NCBI Taxonomy" id="48579"/>
    <lineage>
        <taxon>Eukaryota</taxon>
        <taxon>Fungi</taxon>
        <taxon>Dikarya</taxon>
        <taxon>Basidiomycota</taxon>
        <taxon>Agaricomycotina</taxon>
        <taxon>Agaricomycetes</taxon>
        <taxon>Agaricomycetidae</taxon>
        <taxon>Boletales</taxon>
        <taxon>Suillineae</taxon>
        <taxon>Suillaceae</taxon>
        <taxon>Suillus</taxon>
    </lineage>
</organism>
<proteinExistence type="predicted"/>
<protein>
    <recommendedName>
        <fullName evidence="6">Helitron helicase-like domain-containing protein</fullName>
    </recommendedName>
</protein>
<dbReference type="AlphaFoldDB" id="A0A9P6ZHI4"/>
<dbReference type="InterPro" id="IPR025476">
    <property type="entry name" value="Helitron_helicase-like"/>
</dbReference>
<feature type="domain" description="Helitron helicase-like" evidence="2">
    <location>
        <begin position="492"/>
        <end position="630"/>
    </location>
</feature>
<accession>A0A9P6ZHI4</accession>